<keyword evidence="7 8" id="KW-0472">Membrane</keyword>
<sequence length="111" mass="12771">MTYPTQTFVTQPQACTQVPVVPVMMQQQQQPLRSSSPVRITCPYCHDEVTTKTKRRAGAYAWSAVGIIFLTGWFFILPWLFCWIPLCIPSFQDVHHKCPNCKAHLYTHSPM</sequence>
<gene>
    <name evidence="11" type="primary">LOC116958635</name>
</gene>
<dbReference type="Proteomes" id="UP001318040">
    <property type="component" value="Chromosome 3"/>
</dbReference>
<protein>
    <submittedName>
        <fullName evidence="11">Lipopolysaccharide-induced tumor necrosis factor-alpha factor homolog</fullName>
    </submittedName>
</protein>
<name>A0AAJ7UM76_PETMA</name>
<evidence type="ECO:0000256" key="2">
    <source>
        <dbReference type="ARBA" id="ARBA00004414"/>
    </source>
</evidence>
<proteinExistence type="inferred from homology"/>
<reference evidence="11" key="1">
    <citation type="submission" date="2025-08" db="UniProtKB">
        <authorList>
            <consortium name="RefSeq"/>
        </authorList>
    </citation>
    <scope>IDENTIFICATION</scope>
    <source>
        <tissue evidence="11">Sperm</tissue>
    </source>
</reference>
<evidence type="ECO:0000313" key="11">
    <source>
        <dbReference type="RefSeq" id="XP_032837258.1"/>
    </source>
</evidence>
<dbReference type="GO" id="GO:0098574">
    <property type="term" value="C:cytoplasmic side of lysosomal membrane"/>
    <property type="evidence" value="ECO:0007669"/>
    <property type="project" value="TreeGrafter"/>
</dbReference>
<dbReference type="SMART" id="SM00714">
    <property type="entry name" value="LITAF"/>
    <property type="match status" value="1"/>
</dbReference>
<organism evidence="10 11">
    <name type="scientific">Petromyzon marinus</name>
    <name type="common">Sea lamprey</name>
    <dbReference type="NCBI Taxonomy" id="7757"/>
    <lineage>
        <taxon>Eukaryota</taxon>
        <taxon>Metazoa</taxon>
        <taxon>Chordata</taxon>
        <taxon>Craniata</taxon>
        <taxon>Vertebrata</taxon>
        <taxon>Cyclostomata</taxon>
        <taxon>Hyperoartia</taxon>
        <taxon>Petromyzontiformes</taxon>
        <taxon>Petromyzontidae</taxon>
        <taxon>Petromyzon</taxon>
    </lineage>
</organism>
<dbReference type="InterPro" id="IPR037519">
    <property type="entry name" value="LITAF_fam"/>
</dbReference>
<comment type="subcellular location">
    <subcellularLocation>
        <location evidence="1">Endosome membrane</location>
        <topology evidence="1">Peripheral membrane protein</topology>
        <orientation evidence="1">Cytoplasmic side</orientation>
    </subcellularLocation>
    <subcellularLocation>
        <location evidence="2">Late endosome membrane</location>
    </subcellularLocation>
    <subcellularLocation>
        <location evidence="3">Lysosome membrane</location>
        <topology evidence="3">Peripheral membrane protein</topology>
        <orientation evidence="3">Cytoplasmic side</orientation>
    </subcellularLocation>
</comment>
<feature type="domain" description="LITAF" evidence="9">
    <location>
        <begin position="21"/>
        <end position="110"/>
    </location>
</feature>
<dbReference type="PROSITE" id="PS51837">
    <property type="entry name" value="LITAF"/>
    <property type="match status" value="1"/>
</dbReference>
<keyword evidence="10" id="KW-1185">Reference proteome</keyword>
<dbReference type="GO" id="GO:0098560">
    <property type="term" value="C:cytoplasmic side of late endosome membrane"/>
    <property type="evidence" value="ECO:0007669"/>
    <property type="project" value="TreeGrafter"/>
</dbReference>
<keyword evidence="5" id="KW-0479">Metal-binding</keyword>
<dbReference type="AlphaFoldDB" id="A0AAJ7UM76"/>
<keyword evidence="8" id="KW-1133">Transmembrane helix</keyword>
<accession>A0AAJ7UM76</accession>
<feature type="transmembrane region" description="Helical" evidence="8">
    <location>
        <begin position="59"/>
        <end position="81"/>
    </location>
</feature>
<dbReference type="InterPro" id="IPR006629">
    <property type="entry name" value="LITAF"/>
</dbReference>
<evidence type="ECO:0000256" key="8">
    <source>
        <dbReference type="SAM" id="Phobius"/>
    </source>
</evidence>
<dbReference type="RefSeq" id="XP_032837258.1">
    <property type="nucleotide sequence ID" value="XM_032981367.1"/>
</dbReference>
<comment type="similarity">
    <text evidence="4">Belongs to the CDIP1/LITAF family.</text>
</comment>
<evidence type="ECO:0000256" key="7">
    <source>
        <dbReference type="ARBA" id="ARBA00023136"/>
    </source>
</evidence>
<evidence type="ECO:0000256" key="5">
    <source>
        <dbReference type="ARBA" id="ARBA00022723"/>
    </source>
</evidence>
<evidence type="ECO:0000256" key="6">
    <source>
        <dbReference type="ARBA" id="ARBA00022833"/>
    </source>
</evidence>
<evidence type="ECO:0000256" key="4">
    <source>
        <dbReference type="ARBA" id="ARBA00005975"/>
    </source>
</evidence>
<evidence type="ECO:0000256" key="1">
    <source>
        <dbReference type="ARBA" id="ARBA00004125"/>
    </source>
</evidence>
<dbReference type="Pfam" id="PF10601">
    <property type="entry name" value="zf-LITAF-like"/>
    <property type="match status" value="1"/>
</dbReference>
<evidence type="ECO:0000256" key="3">
    <source>
        <dbReference type="ARBA" id="ARBA00004630"/>
    </source>
</evidence>
<dbReference type="GO" id="GO:0005634">
    <property type="term" value="C:nucleus"/>
    <property type="evidence" value="ECO:0007669"/>
    <property type="project" value="TreeGrafter"/>
</dbReference>
<keyword evidence="6" id="KW-0862">Zinc</keyword>
<dbReference type="KEGG" id="pmrn:116958635"/>
<dbReference type="PANTHER" id="PTHR23292">
    <property type="entry name" value="LIPOPOLYSACCHARIDE-INDUCED TUMOR NECROSIS FACTOR-ALPHA FACTOR"/>
    <property type="match status" value="1"/>
</dbReference>
<evidence type="ECO:0000313" key="10">
    <source>
        <dbReference type="Proteomes" id="UP001318040"/>
    </source>
</evidence>
<keyword evidence="8" id="KW-0812">Transmembrane</keyword>
<dbReference type="GO" id="GO:0008270">
    <property type="term" value="F:zinc ion binding"/>
    <property type="evidence" value="ECO:0007669"/>
    <property type="project" value="TreeGrafter"/>
</dbReference>
<dbReference type="PANTHER" id="PTHR23292:SF6">
    <property type="entry name" value="FI16602P1-RELATED"/>
    <property type="match status" value="1"/>
</dbReference>
<evidence type="ECO:0000259" key="9">
    <source>
        <dbReference type="PROSITE" id="PS51837"/>
    </source>
</evidence>